<accession>A0A917A7I2</accession>
<evidence type="ECO:0000259" key="2">
    <source>
        <dbReference type="Pfam" id="PF08241"/>
    </source>
</evidence>
<dbReference type="AlphaFoldDB" id="A0A917A7I2"/>
<dbReference type="PANTHER" id="PTHR43591:SF24">
    <property type="entry name" value="2-METHOXY-6-POLYPRENYL-1,4-BENZOQUINOL METHYLASE, MITOCHONDRIAL"/>
    <property type="match status" value="1"/>
</dbReference>
<evidence type="ECO:0000256" key="1">
    <source>
        <dbReference type="SAM" id="MobiDB-lite"/>
    </source>
</evidence>
<dbReference type="InterPro" id="IPR029063">
    <property type="entry name" value="SAM-dependent_MTases_sf"/>
</dbReference>
<dbReference type="SUPFAM" id="SSF53335">
    <property type="entry name" value="S-adenosyl-L-methionine-dependent methyltransferases"/>
    <property type="match status" value="1"/>
</dbReference>
<evidence type="ECO:0000313" key="3">
    <source>
        <dbReference type="EMBL" id="GGE33341.1"/>
    </source>
</evidence>
<sequence length="264" mass="29940">MVALSEEDARKREEMEFHDARERDRKSMSEDEFWKKYSNKKWYTTTAKIKDDLFAMIGDMPAGSSFLDLGCGLGGQSLMAAKSGMKVSAIDISPESVKETRALLEKNGFTDFFAEVMDAEYLDFPDNSFDLIVCSGVLHHMDVNAVFPQMARVLKPGGRVIALEALGYNPAIRLYRRMTPKLRTAWEPDHIITFKEINLAKKSFGSIKTRNYFLFSVLAAYFHKKPYFKPLLATLSAVDSVILSIPGVKHLSWQIMVIFSDPKK</sequence>
<dbReference type="RefSeq" id="WP_188477683.1">
    <property type="nucleotide sequence ID" value="NZ_BMFJ01000001.1"/>
</dbReference>
<dbReference type="Gene3D" id="3.40.50.150">
    <property type="entry name" value="Vaccinia Virus protein VP39"/>
    <property type="match status" value="1"/>
</dbReference>
<dbReference type="Proteomes" id="UP000612855">
    <property type="component" value="Unassembled WGS sequence"/>
</dbReference>
<dbReference type="CDD" id="cd02440">
    <property type="entry name" value="AdoMet_MTases"/>
    <property type="match status" value="1"/>
</dbReference>
<evidence type="ECO:0000313" key="4">
    <source>
        <dbReference type="Proteomes" id="UP000612855"/>
    </source>
</evidence>
<reference evidence="4" key="1">
    <citation type="journal article" date="2019" name="Int. J. Syst. Evol. Microbiol.">
        <title>The Global Catalogue of Microorganisms (GCM) 10K type strain sequencing project: providing services to taxonomists for standard genome sequencing and annotation.</title>
        <authorList>
            <consortium name="The Broad Institute Genomics Platform"/>
            <consortium name="The Broad Institute Genome Sequencing Center for Infectious Disease"/>
            <person name="Wu L."/>
            <person name="Ma J."/>
        </authorList>
    </citation>
    <scope>NUCLEOTIDE SEQUENCE [LARGE SCALE GENOMIC DNA]</scope>
    <source>
        <strain evidence="4">CGMCC 1.12664</strain>
    </source>
</reference>
<name>A0A917A7I2_9RHOB</name>
<dbReference type="GO" id="GO:0008757">
    <property type="term" value="F:S-adenosylmethionine-dependent methyltransferase activity"/>
    <property type="evidence" value="ECO:0007669"/>
    <property type="project" value="InterPro"/>
</dbReference>
<feature type="compositionally biased region" description="Basic and acidic residues" evidence="1">
    <location>
        <begin position="7"/>
        <end position="26"/>
    </location>
</feature>
<dbReference type="PANTHER" id="PTHR43591">
    <property type="entry name" value="METHYLTRANSFERASE"/>
    <property type="match status" value="1"/>
</dbReference>
<proteinExistence type="predicted"/>
<dbReference type="EMBL" id="BMFJ01000001">
    <property type="protein sequence ID" value="GGE33341.1"/>
    <property type="molecule type" value="Genomic_DNA"/>
</dbReference>
<feature type="domain" description="Methyltransferase type 11" evidence="2">
    <location>
        <begin position="67"/>
        <end position="161"/>
    </location>
</feature>
<feature type="region of interest" description="Disordered" evidence="1">
    <location>
        <begin position="1"/>
        <end position="26"/>
    </location>
</feature>
<organism evidence="3 4">
    <name type="scientific">Primorskyibacter flagellatus</name>
    <dbReference type="NCBI Taxonomy" id="1387277"/>
    <lineage>
        <taxon>Bacteria</taxon>
        <taxon>Pseudomonadati</taxon>
        <taxon>Pseudomonadota</taxon>
        <taxon>Alphaproteobacteria</taxon>
        <taxon>Rhodobacterales</taxon>
        <taxon>Roseobacteraceae</taxon>
        <taxon>Primorskyibacter</taxon>
    </lineage>
</organism>
<keyword evidence="4" id="KW-1185">Reference proteome</keyword>
<comment type="caution">
    <text evidence="3">The sequence shown here is derived from an EMBL/GenBank/DDBJ whole genome shotgun (WGS) entry which is preliminary data.</text>
</comment>
<protein>
    <recommendedName>
        <fullName evidence="2">Methyltransferase type 11 domain-containing protein</fullName>
    </recommendedName>
</protein>
<gene>
    <name evidence="3" type="ORF">GCM10011360_21490</name>
</gene>
<dbReference type="Pfam" id="PF08241">
    <property type="entry name" value="Methyltransf_11"/>
    <property type="match status" value="1"/>
</dbReference>
<dbReference type="InterPro" id="IPR013216">
    <property type="entry name" value="Methyltransf_11"/>
</dbReference>